<dbReference type="InterPro" id="IPR001762">
    <property type="entry name" value="Disintegrin_dom"/>
</dbReference>
<dbReference type="Gene3D" id="4.10.70.30">
    <property type="match status" value="1"/>
</dbReference>
<keyword evidence="2" id="KW-0479">Metal-binding</keyword>
<reference evidence="7" key="3">
    <citation type="submission" date="2025-09" db="UniProtKB">
        <authorList>
            <consortium name="Ensembl"/>
        </authorList>
    </citation>
    <scope>IDENTIFICATION</scope>
</reference>
<dbReference type="SUPFAM" id="SSF57552">
    <property type="entry name" value="Blood coagulation inhibitor (disintegrin)"/>
    <property type="match status" value="1"/>
</dbReference>
<organism evidence="7 8">
    <name type="scientific">Gouania willdenowi</name>
    <name type="common">Blunt-snouted clingfish</name>
    <name type="synonym">Lepadogaster willdenowi</name>
    <dbReference type="NCBI Taxonomy" id="441366"/>
    <lineage>
        <taxon>Eukaryota</taxon>
        <taxon>Metazoa</taxon>
        <taxon>Chordata</taxon>
        <taxon>Craniata</taxon>
        <taxon>Vertebrata</taxon>
        <taxon>Euteleostomi</taxon>
        <taxon>Actinopterygii</taxon>
        <taxon>Neopterygii</taxon>
        <taxon>Teleostei</taxon>
        <taxon>Neoteleostei</taxon>
        <taxon>Acanthomorphata</taxon>
        <taxon>Ovalentaria</taxon>
        <taxon>Blenniimorphae</taxon>
        <taxon>Blenniiformes</taxon>
        <taxon>Gobiesocoidei</taxon>
        <taxon>Gobiesocidae</taxon>
        <taxon>Gobiesocinae</taxon>
        <taxon>Gouania</taxon>
    </lineage>
</organism>
<reference evidence="7" key="1">
    <citation type="submission" date="2020-06" db="EMBL/GenBank/DDBJ databases">
        <authorList>
            <consortium name="Wellcome Sanger Institute Data Sharing"/>
        </authorList>
    </citation>
    <scope>NUCLEOTIDE SEQUENCE [LARGE SCALE GENOMIC DNA]</scope>
</reference>
<dbReference type="PROSITE" id="PS50214">
    <property type="entry name" value="DISINTEGRIN_2"/>
    <property type="match status" value="1"/>
</dbReference>
<feature type="transmembrane region" description="Helical" evidence="4">
    <location>
        <begin position="577"/>
        <end position="603"/>
    </location>
</feature>
<dbReference type="CDD" id="cd14246">
    <property type="entry name" value="ADAM17_MPD"/>
    <property type="match status" value="1"/>
</dbReference>
<feature type="compositionally biased region" description="Polar residues" evidence="3">
    <location>
        <begin position="692"/>
        <end position="706"/>
    </location>
</feature>
<dbReference type="Gene3D" id="3.40.390.10">
    <property type="entry name" value="Collagenase (Catalytic Domain)"/>
    <property type="match status" value="2"/>
</dbReference>
<comment type="caution">
    <text evidence="2">Lacks conserved residue(s) required for the propagation of feature annotation.</text>
</comment>
<dbReference type="SUPFAM" id="SSF55486">
    <property type="entry name" value="Metalloproteases ('zincins'), catalytic domain"/>
    <property type="match status" value="1"/>
</dbReference>
<feature type="domain" description="Peptidase M12B" evidence="6">
    <location>
        <begin position="297"/>
        <end position="370"/>
    </location>
</feature>
<keyword evidence="4" id="KW-0472">Membrane</keyword>
<evidence type="ECO:0000256" key="2">
    <source>
        <dbReference type="PROSITE-ProRule" id="PRU00276"/>
    </source>
</evidence>
<dbReference type="InterPro" id="IPR051489">
    <property type="entry name" value="ADAM_Metalloproteinase"/>
</dbReference>
<proteinExistence type="predicted"/>
<feature type="domain" description="Disintegrin" evidence="5">
    <location>
        <begin position="371"/>
        <end position="459"/>
    </location>
</feature>
<feature type="binding site" evidence="2">
    <location>
        <position position="301"/>
    </location>
    <ligand>
        <name>Zn(2+)</name>
        <dbReference type="ChEBI" id="CHEBI:29105"/>
        <note>catalytic</note>
    </ligand>
</feature>
<keyword evidence="4" id="KW-1133">Transmembrane helix</keyword>
<dbReference type="Proteomes" id="UP000694680">
    <property type="component" value="Chromosome 22"/>
</dbReference>
<reference evidence="7" key="2">
    <citation type="submission" date="2025-08" db="UniProtKB">
        <authorList>
            <consortium name="Ensembl"/>
        </authorList>
    </citation>
    <scope>IDENTIFICATION</scope>
</reference>
<dbReference type="GO" id="GO:0006509">
    <property type="term" value="P:membrane protein ectodomain proteolysis"/>
    <property type="evidence" value="ECO:0007669"/>
    <property type="project" value="TreeGrafter"/>
</dbReference>
<evidence type="ECO:0000256" key="1">
    <source>
        <dbReference type="ARBA" id="ARBA00023157"/>
    </source>
</evidence>
<dbReference type="InterPro" id="IPR024079">
    <property type="entry name" value="MetalloPept_cat_dom_sf"/>
</dbReference>
<accession>A0A8C5GJG5</accession>
<evidence type="ECO:0000256" key="4">
    <source>
        <dbReference type="SAM" id="Phobius"/>
    </source>
</evidence>
<dbReference type="Gene3D" id="4.10.70.10">
    <property type="entry name" value="Disintegrin domain"/>
    <property type="match status" value="1"/>
</dbReference>
<feature type="compositionally biased region" description="Polar residues" evidence="3">
    <location>
        <begin position="635"/>
        <end position="652"/>
    </location>
</feature>
<name>A0A8C5GJG5_GOUWI</name>
<dbReference type="GO" id="GO:0004222">
    <property type="term" value="F:metalloendopeptidase activity"/>
    <property type="evidence" value="ECO:0007669"/>
    <property type="project" value="InterPro"/>
</dbReference>
<dbReference type="AlphaFoldDB" id="A0A8C5GJG5"/>
<evidence type="ECO:0000259" key="6">
    <source>
        <dbReference type="PROSITE" id="PS50215"/>
    </source>
</evidence>
<feature type="compositionally biased region" description="Basic and acidic residues" evidence="3">
    <location>
        <begin position="726"/>
        <end position="737"/>
    </location>
</feature>
<dbReference type="Pfam" id="PF00200">
    <property type="entry name" value="Disintegrin"/>
    <property type="match status" value="1"/>
</dbReference>
<dbReference type="Pfam" id="PF16698">
    <property type="entry name" value="ADAM17_MPD"/>
    <property type="match status" value="1"/>
</dbReference>
<dbReference type="PROSITE" id="PS50215">
    <property type="entry name" value="ADAM_MEPRO"/>
    <property type="match status" value="1"/>
</dbReference>
<feature type="active site" evidence="2">
    <location>
        <position position="302"/>
    </location>
</feature>
<dbReference type="Ensembl" id="ENSGWIT00000033750.1">
    <property type="protein sequence ID" value="ENSGWIP00000030983.1"/>
    <property type="gene ID" value="ENSGWIG00000015931.1"/>
</dbReference>
<feature type="region of interest" description="Disordered" evidence="3">
    <location>
        <begin position="635"/>
        <end position="737"/>
    </location>
</feature>
<evidence type="ECO:0000313" key="7">
    <source>
        <dbReference type="Ensembl" id="ENSGWIP00000030983.1"/>
    </source>
</evidence>
<dbReference type="InterPro" id="IPR032029">
    <property type="entry name" value="ADAM17_MPD"/>
</dbReference>
<feature type="binding site" evidence="2">
    <location>
        <position position="305"/>
    </location>
    <ligand>
        <name>Zn(2+)</name>
        <dbReference type="ChEBI" id="CHEBI:29105"/>
        <note>catalytic</note>
    </ligand>
</feature>
<protein>
    <submittedName>
        <fullName evidence="7">Uncharacterized protein</fullName>
    </submittedName>
</protein>
<evidence type="ECO:0000313" key="8">
    <source>
        <dbReference type="Proteomes" id="UP000694680"/>
    </source>
</evidence>
<dbReference type="PANTHER" id="PTHR45702:SF7">
    <property type="entry name" value="ADAM METALLOPEPTIDASE DOMAIN 17A"/>
    <property type="match status" value="1"/>
</dbReference>
<dbReference type="SMART" id="SM00050">
    <property type="entry name" value="DISIN"/>
    <property type="match status" value="1"/>
</dbReference>
<dbReference type="GO" id="GO:0046872">
    <property type="term" value="F:metal ion binding"/>
    <property type="evidence" value="ECO:0007669"/>
    <property type="project" value="UniProtKB-KW"/>
</dbReference>
<keyword evidence="8" id="KW-1185">Reference proteome</keyword>
<dbReference type="InterPro" id="IPR001590">
    <property type="entry name" value="Peptidase_M12B"/>
</dbReference>
<dbReference type="GO" id="GO:0005886">
    <property type="term" value="C:plasma membrane"/>
    <property type="evidence" value="ECO:0007669"/>
    <property type="project" value="TreeGrafter"/>
</dbReference>
<keyword evidence="2" id="KW-0862">Zinc</keyword>
<dbReference type="FunFam" id="4.10.70.10:FF:000003">
    <property type="entry name" value="Disintegrin and metalloproteinase domain-containing protein 17"/>
    <property type="match status" value="1"/>
</dbReference>
<feature type="binding site" evidence="2">
    <location>
        <position position="311"/>
    </location>
    <ligand>
        <name>Zn(2+)</name>
        <dbReference type="ChEBI" id="CHEBI:29105"/>
        <note>catalytic</note>
    </ligand>
</feature>
<dbReference type="Pfam" id="PF13688">
    <property type="entry name" value="Reprolysin_5"/>
    <property type="match status" value="1"/>
</dbReference>
<keyword evidence="4" id="KW-0812">Transmembrane</keyword>
<evidence type="ECO:0000259" key="5">
    <source>
        <dbReference type="PROSITE" id="PS50214"/>
    </source>
</evidence>
<gene>
    <name evidence="7" type="primary">adam17a</name>
</gene>
<keyword evidence="1" id="KW-1015">Disulfide bond</keyword>
<evidence type="ECO:0000256" key="3">
    <source>
        <dbReference type="SAM" id="MobiDB-lite"/>
    </source>
</evidence>
<dbReference type="PANTHER" id="PTHR45702">
    <property type="entry name" value="ADAM10/ADAM17 METALLOPEPTIDASE FAMILY MEMBER"/>
    <property type="match status" value="1"/>
</dbReference>
<dbReference type="GO" id="GO:0007219">
    <property type="term" value="P:Notch signaling pathway"/>
    <property type="evidence" value="ECO:0007669"/>
    <property type="project" value="TreeGrafter"/>
</dbReference>
<dbReference type="InterPro" id="IPR036436">
    <property type="entry name" value="Disintegrin_dom_sf"/>
</dbReference>
<sequence>MGSTFPDALDSILSDYEVLPVSGLRLHSVRRRDVHTQAHLERLVNFKALNFQLYLTTNTDLFTENFKAVFLDKNGKEENYNIQRQNYFTGHVVGEDNSRVQAHIDGDEFSAHILTDEAEYNVEPLWRFTDSLNDGRLLVYRSSDIKNLSRVASPKVCGYIHADTSDLLSQTARSNRDVPEVLVEKRQAHDHRKNTCPLLLVADYRFFKHMGREQESVTLNYLIELIDRVDDIYRNTTWDDEFKGYGVQIHQIIINKEPTKAPSGQAGAHWVHYNMENSPVKGKVAWDVKRLLEEADLVTTHELGHNFGAEHDPDNIPYCAPSDDHGGKFVMYPIAVSGDHVNNKRFSNCSKISVSKTLRFKAPLCFKERNSKVCGNSRVEAGEDCDPGLLHLNNDPCCTFECMFKPRAQCSDRNSPCCNYCRYEKAGVRCQEPISATCKGISSCTGNSSECPPPKNAADNTVCVDNGRCRGGECNPFCEAVQNLQSCACNETEDSCKVCCRGKNGTCSPFIQANGSFLFLRKGKPCTVGFCDEGGKCMKQVQDAIERLWEFIDKLDINTFGKFLADNIVGSVVVFSLIFWIPLSILVHCVVRTIYSLILFFLLQSHEMLTNLESASVRIVKPPFSYASQTALSSHQSQPSQVPAPPTANSSTLPPPDTSYGPTPDSAGGVRMATIQEDTSSDSHLAEEATWDDSTTAGVSSLATKSSYEDLTQRSPSAKERRRLHRQECIDSKETEC</sequence>